<comment type="function">
    <text evidence="8">F(1)F(0) ATP synthase produces ATP from ADP in the presence of a proton or sodium gradient. F-type ATPases consist of two structural domains, F(1) containing the extramembraneous catalytic core and F(0) containing the membrane proton channel, linked together by a central stalk and a peripheral stalk. During catalysis, ATP synthesis in the catalytic domain of F(1) is coupled via a rotary mechanism of the central stalk subunits to proton translocation.</text>
</comment>
<dbReference type="InterPro" id="IPR020781">
    <property type="entry name" value="ATPase_OSCP/d_CS"/>
</dbReference>
<comment type="similarity">
    <text evidence="8">Belongs to the ATPase delta chain family.</text>
</comment>
<name>A0A7M4DMN6_9MICO</name>
<keyword evidence="6 8" id="KW-0139">CF(1)</keyword>
<comment type="function">
    <text evidence="8">This protein is part of the stalk that links CF(0) to CF(1). It either transmits conformational changes from CF(0) to CF(1) or is implicated in proton conduction.</text>
</comment>
<accession>A0A7M4DMN6</accession>
<evidence type="ECO:0000256" key="3">
    <source>
        <dbReference type="ARBA" id="ARBA00022781"/>
    </source>
</evidence>
<dbReference type="GO" id="GO:0045259">
    <property type="term" value="C:proton-transporting ATP synthase complex"/>
    <property type="evidence" value="ECO:0007669"/>
    <property type="project" value="UniProtKB-KW"/>
</dbReference>
<evidence type="ECO:0000313" key="10">
    <source>
        <dbReference type="Proteomes" id="UP000419743"/>
    </source>
</evidence>
<dbReference type="GO" id="GO:0005886">
    <property type="term" value="C:plasma membrane"/>
    <property type="evidence" value="ECO:0007669"/>
    <property type="project" value="UniProtKB-SubCell"/>
</dbReference>
<evidence type="ECO:0000256" key="7">
    <source>
        <dbReference type="ARBA" id="ARBA00023310"/>
    </source>
</evidence>
<keyword evidence="2 8" id="KW-0813">Transport</keyword>
<comment type="caution">
    <text evidence="9">The sequence shown here is derived from an EMBL/GenBank/DDBJ whole genome shotgun (WGS) entry which is preliminary data.</text>
</comment>
<gene>
    <name evidence="8 9" type="primary">atpH</name>
    <name evidence="9" type="ORF">HALOF300_03412</name>
</gene>
<evidence type="ECO:0000256" key="4">
    <source>
        <dbReference type="ARBA" id="ARBA00023065"/>
    </source>
</evidence>
<evidence type="ECO:0000256" key="8">
    <source>
        <dbReference type="HAMAP-Rule" id="MF_01416"/>
    </source>
</evidence>
<dbReference type="RefSeq" id="WP_156742093.1">
    <property type="nucleotide sequence ID" value="NZ_CACRYJ010000050.1"/>
</dbReference>
<evidence type="ECO:0000256" key="5">
    <source>
        <dbReference type="ARBA" id="ARBA00023136"/>
    </source>
</evidence>
<proteinExistence type="inferred from homology"/>
<dbReference type="HAMAP" id="MF_01416">
    <property type="entry name" value="ATP_synth_delta_bact"/>
    <property type="match status" value="1"/>
</dbReference>
<comment type="subcellular location">
    <subcellularLocation>
        <location evidence="8">Cell membrane</location>
        <topology evidence="8">Peripheral membrane protein</topology>
    </subcellularLocation>
    <subcellularLocation>
        <location evidence="1">Membrane</location>
    </subcellularLocation>
</comment>
<dbReference type="InterPro" id="IPR000711">
    <property type="entry name" value="ATPase_OSCP/dsu"/>
</dbReference>
<dbReference type="NCBIfam" id="NF009967">
    <property type="entry name" value="PRK13430.1"/>
    <property type="match status" value="1"/>
</dbReference>
<protein>
    <recommendedName>
        <fullName evidence="8">ATP synthase subunit delta</fullName>
    </recommendedName>
    <alternativeName>
        <fullName evidence="8">ATP synthase F(1) sector subunit delta</fullName>
    </alternativeName>
    <alternativeName>
        <fullName evidence="8">F-type ATPase subunit delta</fullName>
        <shortName evidence="8">F-ATPase subunit delta</shortName>
    </alternativeName>
</protein>
<evidence type="ECO:0000256" key="6">
    <source>
        <dbReference type="ARBA" id="ARBA00023196"/>
    </source>
</evidence>
<dbReference type="PANTHER" id="PTHR11910">
    <property type="entry name" value="ATP SYNTHASE DELTA CHAIN"/>
    <property type="match status" value="1"/>
</dbReference>
<evidence type="ECO:0000256" key="1">
    <source>
        <dbReference type="ARBA" id="ARBA00004370"/>
    </source>
</evidence>
<sequence>MRASSQGSLAAATDRWEAVLGTAGSDSFRYGTELFGVVDVLDGSAALRRALTDPSRSGEDKAAVVAGVFGPKVSGAVADLLAGLVRSRWSAEGDLADSIEELGTTSLLAGAESRGDLIRVEDELFRTIRLLADNRELRLALADKDRTVADRQRLLTSLFGARVAPETAALLERALSTHRAPTLTAALVRLNEAAAARRQQLVAVVTAARPLTQVQVARLGEILARAYGRAVQVNVALDPTVVGGLRIQLGDEVIDATMLARLDEAQRRLAG</sequence>
<keyword evidence="4 8" id="KW-0406">Ion transport</keyword>
<dbReference type="GO" id="GO:0046933">
    <property type="term" value="F:proton-transporting ATP synthase activity, rotational mechanism"/>
    <property type="evidence" value="ECO:0007669"/>
    <property type="project" value="UniProtKB-UniRule"/>
</dbReference>
<evidence type="ECO:0000256" key="2">
    <source>
        <dbReference type="ARBA" id="ARBA00022448"/>
    </source>
</evidence>
<evidence type="ECO:0000313" key="9">
    <source>
        <dbReference type="EMBL" id="VZO38680.1"/>
    </source>
</evidence>
<dbReference type="Proteomes" id="UP000419743">
    <property type="component" value="Unassembled WGS sequence"/>
</dbReference>
<reference evidence="9 10" key="1">
    <citation type="submission" date="2019-11" db="EMBL/GenBank/DDBJ databases">
        <authorList>
            <person name="Criscuolo A."/>
        </authorList>
    </citation>
    <scope>NUCLEOTIDE SEQUENCE [LARGE SCALE GENOMIC DNA]</scope>
    <source>
        <strain evidence="9">CIP111667</strain>
    </source>
</reference>
<dbReference type="EMBL" id="CACRYJ010000050">
    <property type="protein sequence ID" value="VZO38680.1"/>
    <property type="molecule type" value="Genomic_DNA"/>
</dbReference>
<dbReference type="PROSITE" id="PS00389">
    <property type="entry name" value="ATPASE_DELTA"/>
    <property type="match status" value="1"/>
</dbReference>
<keyword evidence="5 8" id="KW-0472">Membrane</keyword>
<dbReference type="AlphaFoldDB" id="A0A7M4DMN6"/>
<organism evidence="9 10">
    <name type="scientific">Occultella aeris</name>
    <dbReference type="NCBI Taxonomy" id="2761496"/>
    <lineage>
        <taxon>Bacteria</taxon>
        <taxon>Bacillati</taxon>
        <taxon>Actinomycetota</taxon>
        <taxon>Actinomycetes</taxon>
        <taxon>Micrococcales</taxon>
        <taxon>Ruaniaceae</taxon>
        <taxon>Occultella</taxon>
    </lineage>
</organism>
<keyword evidence="3 8" id="KW-0375">Hydrogen ion transport</keyword>
<keyword evidence="8" id="KW-1003">Cell membrane</keyword>
<dbReference type="Pfam" id="PF00213">
    <property type="entry name" value="OSCP"/>
    <property type="match status" value="1"/>
</dbReference>
<keyword evidence="10" id="KW-1185">Reference proteome</keyword>
<keyword evidence="7 8" id="KW-0066">ATP synthesis</keyword>